<dbReference type="InterPro" id="IPR027417">
    <property type="entry name" value="P-loop_NTPase"/>
</dbReference>
<dbReference type="NCBIfam" id="TIGR00231">
    <property type="entry name" value="small_GTP"/>
    <property type="match status" value="1"/>
</dbReference>
<dbReference type="PROSITE" id="PS51705">
    <property type="entry name" value="G_HFLX"/>
    <property type="match status" value="1"/>
</dbReference>
<dbReference type="InterPro" id="IPR016496">
    <property type="entry name" value="GTPase_HflX"/>
</dbReference>
<evidence type="ECO:0000256" key="7">
    <source>
        <dbReference type="PIRSR" id="PIRSR006809-1"/>
    </source>
</evidence>
<dbReference type="SUPFAM" id="SSF52540">
    <property type="entry name" value="P-loop containing nucleoside triphosphate hydrolases"/>
    <property type="match status" value="1"/>
</dbReference>
<dbReference type="EMBL" id="SOHY01000081">
    <property type="protein sequence ID" value="TEU03100.1"/>
    <property type="molecule type" value="Genomic_DNA"/>
</dbReference>
<feature type="region of interest" description="Disordered" evidence="10">
    <location>
        <begin position="1"/>
        <end position="23"/>
    </location>
</feature>
<dbReference type="AlphaFoldDB" id="A0A523ZHU9"/>
<proteinExistence type="inferred from homology"/>
<evidence type="ECO:0000313" key="13">
    <source>
        <dbReference type="Proteomes" id="UP000316674"/>
    </source>
</evidence>
<evidence type="ECO:0000256" key="4">
    <source>
        <dbReference type="ARBA" id="ARBA00022842"/>
    </source>
</evidence>
<comment type="caution">
    <text evidence="12">The sequence shown here is derived from an EMBL/GenBank/DDBJ whole genome shotgun (WGS) entry which is preliminary data.</text>
</comment>
<dbReference type="Gene3D" id="3.40.50.11060">
    <property type="entry name" value="GTPase HflX, N-terminal domain"/>
    <property type="match status" value="1"/>
</dbReference>
<dbReference type="NCBIfam" id="TIGR03156">
    <property type="entry name" value="GTP_HflX"/>
    <property type="match status" value="1"/>
</dbReference>
<evidence type="ECO:0000256" key="8">
    <source>
        <dbReference type="PIRSR" id="PIRSR006809-2"/>
    </source>
</evidence>
<gene>
    <name evidence="6 12" type="primary">hflX</name>
    <name evidence="12" type="ORF">E3I16_01260</name>
</gene>
<feature type="binding site" evidence="8">
    <location>
        <position position="229"/>
    </location>
    <ligand>
        <name>Mg(2+)</name>
        <dbReference type="ChEBI" id="CHEBI:18420"/>
    </ligand>
</feature>
<feature type="binding site" evidence="7">
    <location>
        <begin position="360"/>
        <end position="362"/>
    </location>
    <ligand>
        <name>GTP</name>
        <dbReference type="ChEBI" id="CHEBI:37565"/>
    </ligand>
</feature>
<feature type="binding site" evidence="7">
    <location>
        <begin position="222"/>
        <end position="229"/>
    </location>
    <ligand>
        <name>GTP</name>
        <dbReference type="ChEBI" id="CHEBI:37565"/>
    </ligand>
</feature>
<evidence type="ECO:0000313" key="12">
    <source>
        <dbReference type="EMBL" id="TEU03100.1"/>
    </source>
</evidence>
<comment type="subunit">
    <text evidence="6">Monomer. Associates with the 50S ribosomal subunit.</text>
</comment>
<sequence>MLTKGGNTFKQDNRPKEASSKTKERAILVALEGRKSQEWTVADSLEELTRLAETTETEIVTKIVQNRSLPDKTFYVGKGKVDELLNLSRETKADLIIFDDELTPTQQRNLEEKIRVKIIDRTQLILDIFAKRAYSAAGKLQVELAQLTYLLPRLTGKGIFLSRLGGGIGTRGPGETRLETDRREIKKRIITLKKKLGKLEQQRELLKKNRKRKSYYAAAVIGYTNVGKSTLLNALTKARIRVDDKLFATLDPTTRKIILPNNQFLLLTDTVGFINKLPHHLVASFRATLDEIEEADILINVLDASHPKLEEQNRATYSVLKELKADNKPIINILNKIDLIDNGYRLSRLHRNLDSPIAISALQKKGLEKLIQRISKTLEEKRVYAEFTFPYQRNDLISLIYSRGEIIEKSYSKNEVTLKVRLNKSLADKLVKYKKKRAHKEGEKDK</sequence>
<feature type="binding site" evidence="8">
    <location>
        <position position="249"/>
    </location>
    <ligand>
        <name>Mg(2+)</name>
        <dbReference type="ChEBI" id="CHEBI:18420"/>
    </ligand>
</feature>
<dbReference type="PANTHER" id="PTHR10229">
    <property type="entry name" value="GTP-BINDING PROTEIN HFLX"/>
    <property type="match status" value="1"/>
</dbReference>
<evidence type="ECO:0000259" key="11">
    <source>
        <dbReference type="PROSITE" id="PS51705"/>
    </source>
</evidence>
<dbReference type="HAMAP" id="MF_00900">
    <property type="entry name" value="GTPase_HflX"/>
    <property type="match status" value="1"/>
</dbReference>
<evidence type="ECO:0000256" key="9">
    <source>
        <dbReference type="SAM" id="Coils"/>
    </source>
</evidence>
<feature type="compositionally biased region" description="Basic and acidic residues" evidence="10">
    <location>
        <begin position="11"/>
        <end position="23"/>
    </location>
</feature>
<dbReference type="Pfam" id="PF16360">
    <property type="entry name" value="GTP-bdg_M"/>
    <property type="match status" value="1"/>
</dbReference>
<dbReference type="Pfam" id="PF19275">
    <property type="entry name" value="HflX_C"/>
    <property type="match status" value="1"/>
</dbReference>
<feature type="binding site" evidence="7">
    <location>
        <begin position="335"/>
        <end position="338"/>
    </location>
    <ligand>
        <name>GTP</name>
        <dbReference type="ChEBI" id="CHEBI:37565"/>
    </ligand>
</feature>
<feature type="binding site" evidence="7">
    <location>
        <begin position="269"/>
        <end position="272"/>
    </location>
    <ligand>
        <name>GTP</name>
        <dbReference type="ChEBI" id="CHEBI:37565"/>
    </ligand>
</feature>
<comment type="cofactor">
    <cofactor evidence="8">
        <name>Mg(2+)</name>
        <dbReference type="ChEBI" id="CHEBI:18420"/>
    </cofactor>
</comment>
<dbReference type="InterPro" id="IPR042108">
    <property type="entry name" value="GTPase_HflX_N_sf"/>
</dbReference>
<evidence type="ECO:0000256" key="2">
    <source>
        <dbReference type="ARBA" id="ARBA00022723"/>
    </source>
</evidence>
<name>A0A523ZHU9_UNCAE</name>
<dbReference type="PIRSF" id="PIRSF006809">
    <property type="entry name" value="GTP-binding_hflX_prd"/>
    <property type="match status" value="1"/>
</dbReference>
<keyword evidence="2 8" id="KW-0479">Metal-binding</keyword>
<evidence type="ECO:0000256" key="5">
    <source>
        <dbReference type="ARBA" id="ARBA00023134"/>
    </source>
</evidence>
<feature type="binding site" evidence="7">
    <location>
        <begin position="247"/>
        <end position="251"/>
    </location>
    <ligand>
        <name>GTP</name>
        <dbReference type="ChEBI" id="CHEBI:37565"/>
    </ligand>
</feature>
<dbReference type="Gene3D" id="3.40.50.300">
    <property type="entry name" value="P-loop containing nucleotide triphosphate hydrolases"/>
    <property type="match status" value="1"/>
</dbReference>
<dbReference type="GO" id="GO:0043022">
    <property type="term" value="F:ribosome binding"/>
    <property type="evidence" value="ECO:0007669"/>
    <property type="project" value="TreeGrafter"/>
</dbReference>
<dbReference type="GO" id="GO:0046872">
    <property type="term" value="F:metal ion binding"/>
    <property type="evidence" value="ECO:0007669"/>
    <property type="project" value="UniProtKB-KW"/>
</dbReference>
<dbReference type="InterPro" id="IPR032305">
    <property type="entry name" value="GTP-bd_M"/>
</dbReference>
<dbReference type="InterPro" id="IPR025121">
    <property type="entry name" value="GTPase_HflX_N"/>
</dbReference>
<keyword evidence="3 6" id="KW-0547">Nucleotide-binding</keyword>
<accession>A0A523ZHU9</accession>
<protein>
    <recommendedName>
        <fullName evidence="6">GTPase HflX</fullName>
    </recommendedName>
    <alternativeName>
        <fullName evidence="6">GTP-binding protein HflX</fullName>
    </alternativeName>
</protein>
<organism evidence="12 13">
    <name type="scientific">Aerophobetes bacterium</name>
    <dbReference type="NCBI Taxonomy" id="2030807"/>
    <lineage>
        <taxon>Bacteria</taxon>
        <taxon>Candidatus Aerophobota</taxon>
    </lineage>
</organism>
<dbReference type="PANTHER" id="PTHR10229:SF0">
    <property type="entry name" value="GTP-BINDING PROTEIN 6-RELATED"/>
    <property type="match status" value="1"/>
</dbReference>
<feature type="compositionally biased region" description="Polar residues" evidence="10">
    <location>
        <begin position="1"/>
        <end position="10"/>
    </location>
</feature>
<keyword evidence="5 6" id="KW-0342">GTP-binding</keyword>
<keyword evidence="1 6" id="KW-0963">Cytoplasm</keyword>
<keyword evidence="4 8" id="KW-0460">Magnesium</keyword>
<dbReference type="Gene3D" id="6.10.250.2860">
    <property type="match status" value="1"/>
</dbReference>
<evidence type="ECO:0000256" key="3">
    <source>
        <dbReference type="ARBA" id="ARBA00022741"/>
    </source>
</evidence>
<comment type="function">
    <text evidence="6">GTPase that associates with the 50S ribosomal subunit and may have a role during protein synthesis or ribosome biogenesis.</text>
</comment>
<feature type="coiled-coil region" evidence="9">
    <location>
        <begin position="182"/>
        <end position="209"/>
    </location>
</feature>
<dbReference type="PRINTS" id="PR00326">
    <property type="entry name" value="GTP1OBG"/>
</dbReference>
<dbReference type="GO" id="GO:0003924">
    <property type="term" value="F:GTPase activity"/>
    <property type="evidence" value="ECO:0007669"/>
    <property type="project" value="UniProtKB-UniRule"/>
</dbReference>
<evidence type="ECO:0000256" key="10">
    <source>
        <dbReference type="SAM" id="MobiDB-lite"/>
    </source>
</evidence>
<dbReference type="GO" id="GO:0005737">
    <property type="term" value="C:cytoplasm"/>
    <property type="evidence" value="ECO:0007669"/>
    <property type="project" value="UniProtKB-SubCell"/>
</dbReference>
<dbReference type="InterPro" id="IPR006073">
    <property type="entry name" value="GTP-bd"/>
</dbReference>
<dbReference type="InterPro" id="IPR005225">
    <property type="entry name" value="Small_GTP-bd"/>
</dbReference>
<dbReference type="GO" id="GO:0005525">
    <property type="term" value="F:GTP binding"/>
    <property type="evidence" value="ECO:0007669"/>
    <property type="project" value="UniProtKB-UniRule"/>
</dbReference>
<dbReference type="Pfam" id="PF13167">
    <property type="entry name" value="GTP-bdg_N"/>
    <property type="match status" value="1"/>
</dbReference>
<comment type="subcellular location">
    <subcellularLocation>
        <location evidence="6">Cytoplasm</location>
    </subcellularLocation>
    <text evidence="6">May associate with membranes.</text>
</comment>
<feature type="domain" description="Hflx-type G" evidence="11">
    <location>
        <begin position="216"/>
        <end position="382"/>
    </location>
</feature>
<dbReference type="InterPro" id="IPR030394">
    <property type="entry name" value="G_HFLX_dom"/>
</dbReference>
<evidence type="ECO:0000256" key="1">
    <source>
        <dbReference type="ARBA" id="ARBA00022490"/>
    </source>
</evidence>
<dbReference type="Proteomes" id="UP000316674">
    <property type="component" value="Unassembled WGS sequence"/>
</dbReference>
<keyword evidence="9" id="KW-0175">Coiled coil</keyword>
<dbReference type="CDD" id="cd01878">
    <property type="entry name" value="HflX"/>
    <property type="match status" value="1"/>
</dbReference>
<evidence type="ECO:0000256" key="6">
    <source>
        <dbReference type="HAMAP-Rule" id="MF_00900"/>
    </source>
</evidence>
<dbReference type="Pfam" id="PF01926">
    <property type="entry name" value="MMR_HSR1"/>
    <property type="match status" value="1"/>
</dbReference>
<dbReference type="InterPro" id="IPR045498">
    <property type="entry name" value="HflX_C"/>
</dbReference>
<comment type="similarity">
    <text evidence="6">Belongs to the TRAFAC class OBG-HflX-like GTPase superfamily. HflX GTPase family.</text>
</comment>
<reference evidence="12 13" key="1">
    <citation type="submission" date="2019-03" db="EMBL/GenBank/DDBJ databases">
        <title>Metabolic potential of uncultured bacteria and archaea associated with petroleum seepage in deep-sea sediments.</title>
        <authorList>
            <person name="Dong X."/>
            <person name="Hubert C."/>
        </authorList>
    </citation>
    <scope>NUCLEOTIDE SEQUENCE [LARGE SCALE GENOMIC DNA]</scope>
    <source>
        <strain evidence="12">E26_bin6</strain>
    </source>
</reference>
<dbReference type="FunFam" id="3.40.50.11060:FF:000001">
    <property type="entry name" value="GTPase HflX"/>
    <property type="match status" value="1"/>
</dbReference>